<dbReference type="RefSeq" id="XP_069229317.1">
    <property type="nucleotide sequence ID" value="XM_069374029.1"/>
</dbReference>
<dbReference type="InterPro" id="IPR003010">
    <property type="entry name" value="C-N_Hydrolase"/>
</dbReference>
<proteinExistence type="predicted"/>
<keyword evidence="4" id="KW-1185">Reference proteome</keyword>
<dbReference type="InterPro" id="IPR050345">
    <property type="entry name" value="Aliph_Amidase/BUP"/>
</dbReference>
<dbReference type="PROSITE" id="PS50263">
    <property type="entry name" value="CN_HYDROLASE"/>
    <property type="match status" value="1"/>
</dbReference>
<dbReference type="Gene3D" id="3.60.110.10">
    <property type="entry name" value="Carbon-nitrogen hydrolase"/>
    <property type="match status" value="1"/>
</dbReference>
<evidence type="ECO:0000256" key="1">
    <source>
        <dbReference type="ARBA" id="ARBA00022801"/>
    </source>
</evidence>
<name>A0AB34KME9_9PEZI</name>
<accession>A0AB34KME9</accession>
<protein>
    <recommendedName>
        <fullName evidence="2">CN hydrolase domain-containing protein</fullName>
    </recommendedName>
</protein>
<dbReference type="SUPFAM" id="SSF56317">
    <property type="entry name" value="Carbon-nitrogen hydrolase"/>
    <property type="match status" value="1"/>
</dbReference>
<organism evidence="3 4">
    <name type="scientific">Cladosporium halotolerans</name>
    <dbReference type="NCBI Taxonomy" id="1052096"/>
    <lineage>
        <taxon>Eukaryota</taxon>
        <taxon>Fungi</taxon>
        <taxon>Dikarya</taxon>
        <taxon>Ascomycota</taxon>
        <taxon>Pezizomycotina</taxon>
        <taxon>Dothideomycetes</taxon>
        <taxon>Dothideomycetidae</taxon>
        <taxon>Cladosporiales</taxon>
        <taxon>Cladosporiaceae</taxon>
        <taxon>Cladosporium</taxon>
    </lineage>
</organism>
<dbReference type="EMBL" id="JAAQHG020000015">
    <property type="protein sequence ID" value="KAL1586212.1"/>
    <property type="molecule type" value="Genomic_DNA"/>
</dbReference>
<dbReference type="InterPro" id="IPR036526">
    <property type="entry name" value="C-N_Hydrolase_sf"/>
</dbReference>
<dbReference type="Proteomes" id="UP000803884">
    <property type="component" value="Unassembled WGS sequence"/>
</dbReference>
<comment type="caution">
    <text evidence="3">The sequence shown here is derived from an EMBL/GenBank/DDBJ whole genome shotgun (WGS) entry which is preliminary data.</text>
</comment>
<dbReference type="AlphaFoldDB" id="A0AB34KME9"/>
<sequence>MSRKITVAAAQIGAINRDAPKSETVPRLLALLREAGQKNVKLVVFPEVALTTFFPRHLFTSQEELDKFFEHGEDITQSPDVKPLFDEARSLNIDIVLGYAERTANGTGYNTCVYYSASEGRVLSKYRKIHLPGTKEPFEDPKAINQLEKRYFTPGDLGFKAFRAPGLIPDAAKKATAQSGESTVGKGDPILGMMICNDRRWPEAWRMYSLQGAEILMFGYNTGANMSHLWGSKPMTPEQAKVEALFHSRLVQQANSYMNACFSISSARCGLDDGKYDLIAGSSIVDPEGHVVAEAKTSEDELVVAEIDLGDCRQGKEKTFDFARHRRIETYGLIDKQTGVIEPELL</sequence>
<dbReference type="Pfam" id="PF00795">
    <property type="entry name" value="CN_hydrolase"/>
    <property type="match status" value="1"/>
</dbReference>
<dbReference type="GO" id="GO:0016811">
    <property type="term" value="F:hydrolase activity, acting on carbon-nitrogen (but not peptide) bonds, in linear amides"/>
    <property type="evidence" value="ECO:0007669"/>
    <property type="project" value="TreeGrafter"/>
</dbReference>
<evidence type="ECO:0000259" key="2">
    <source>
        <dbReference type="PROSITE" id="PS50263"/>
    </source>
</evidence>
<keyword evidence="1" id="KW-0378">Hydrolase</keyword>
<dbReference type="PANTHER" id="PTHR43674:SF12">
    <property type="entry name" value="NITRILASE C965.09-RELATED"/>
    <property type="match status" value="1"/>
</dbReference>
<feature type="domain" description="CN hydrolase" evidence="2">
    <location>
        <begin position="5"/>
        <end position="309"/>
    </location>
</feature>
<gene>
    <name evidence="3" type="ORF">WHR41_05424</name>
</gene>
<evidence type="ECO:0000313" key="3">
    <source>
        <dbReference type="EMBL" id="KAL1586212.1"/>
    </source>
</evidence>
<dbReference type="PANTHER" id="PTHR43674">
    <property type="entry name" value="NITRILASE C965.09-RELATED"/>
    <property type="match status" value="1"/>
</dbReference>
<reference evidence="3 4" key="1">
    <citation type="journal article" date="2020" name="Microbiol. Resour. Announc.">
        <title>Draft Genome Sequence of a Cladosporium Species Isolated from the Mesophotic Ascidian Didemnum maculosum.</title>
        <authorList>
            <person name="Gioti A."/>
            <person name="Siaperas R."/>
            <person name="Nikolaivits E."/>
            <person name="Le Goff G."/>
            <person name="Ouazzani J."/>
            <person name="Kotoulas G."/>
            <person name="Topakas E."/>
        </authorList>
    </citation>
    <scope>NUCLEOTIDE SEQUENCE [LARGE SCALE GENOMIC DNA]</scope>
    <source>
        <strain evidence="3 4">TM138-S3</strain>
    </source>
</reference>
<evidence type="ECO:0000313" key="4">
    <source>
        <dbReference type="Proteomes" id="UP000803884"/>
    </source>
</evidence>
<dbReference type="GeneID" id="96006867"/>